<keyword evidence="11" id="KW-1185">Reference proteome</keyword>
<dbReference type="PANTHER" id="PTHR13604:SF0">
    <property type="entry name" value="ABASIC SITE PROCESSING PROTEIN HMCES"/>
    <property type="match status" value="1"/>
</dbReference>
<dbReference type="InterPro" id="IPR036590">
    <property type="entry name" value="SRAP-like"/>
</dbReference>
<evidence type="ECO:0000313" key="11">
    <source>
        <dbReference type="Proteomes" id="UP001158049"/>
    </source>
</evidence>
<keyword evidence="5" id="KW-0190">Covalent protein-DNA linkage</keyword>
<reference evidence="10 11" key="1">
    <citation type="submission" date="2017-05" db="EMBL/GenBank/DDBJ databases">
        <authorList>
            <person name="Varghese N."/>
            <person name="Submissions S."/>
        </authorList>
    </citation>
    <scope>NUCLEOTIDE SEQUENCE [LARGE SCALE GENOMIC DNA]</scope>
    <source>
        <strain evidence="10 11">DSM 26001</strain>
    </source>
</reference>
<dbReference type="Gene3D" id="3.90.1680.10">
    <property type="entry name" value="SOS response associated peptidase-like"/>
    <property type="match status" value="1"/>
</dbReference>
<organism evidence="10 11">
    <name type="scientific">Noviherbaspirillum suwonense</name>
    <dbReference type="NCBI Taxonomy" id="1224511"/>
    <lineage>
        <taxon>Bacteria</taxon>
        <taxon>Pseudomonadati</taxon>
        <taxon>Pseudomonadota</taxon>
        <taxon>Betaproteobacteria</taxon>
        <taxon>Burkholderiales</taxon>
        <taxon>Oxalobacteraceae</taxon>
        <taxon>Noviherbaspirillum</taxon>
    </lineage>
</organism>
<dbReference type="InterPro" id="IPR003738">
    <property type="entry name" value="SRAP"/>
</dbReference>
<sequence>MCVNYLPVSRKTLVNTFHAPPATDASWPDEAYQDYLAPLIRHDEEGQRESLVASYGMVPKQHMPEGVKRFSTLNARAETVGQLRSYSGAWKRGQLCLLPMEAFYEPNWETGKHIRYRIGMADKSPFAVAGLYRQWQEADGQASFSFTQLTVNADVHPLMKRMHRPDDEKRSLVIVPADDYDDWLACRDPEAARSFLRLFPADLMEARPEPKPAARKKASAADGPATGELF</sequence>
<protein>
    <recommendedName>
        <fullName evidence="8">Abasic site processing protein</fullName>
        <ecNumber evidence="8">3.4.-.-</ecNumber>
    </recommendedName>
</protein>
<keyword evidence="2 8" id="KW-0645">Protease</keyword>
<dbReference type="Proteomes" id="UP001158049">
    <property type="component" value="Unassembled WGS sequence"/>
</dbReference>
<keyword evidence="4 8" id="KW-0378">Hydrolase</keyword>
<comment type="caution">
    <text evidence="10">The sequence shown here is derived from an EMBL/GenBank/DDBJ whole genome shotgun (WGS) entry which is preliminary data.</text>
</comment>
<feature type="region of interest" description="Disordered" evidence="9">
    <location>
        <begin position="207"/>
        <end position="230"/>
    </location>
</feature>
<dbReference type="PANTHER" id="PTHR13604">
    <property type="entry name" value="DC12-RELATED"/>
    <property type="match status" value="1"/>
</dbReference>
<dbReference type="EC" id="3.4.-.-" evidence="8"/>
<proteinExistence type="inferred from homology"/>
<dbReference type="RefSeq" id="WP_283442569.1">
    <property type="nucleotide sequence ID" value="NZ_FXUL01000008.1"/>
</dbReference>
<keyword evidence="6" id="KW-0238">DNA-binding</keyword>
<evidence type="ECO:0000256" key="9">
    <source>
        <dbReference type="SAM" id="MobiDB-lite"/>
    </source>
</evidence>
<dbReference type="Pfam" id="PF02586">
    <property type="entry name" value="SRAP"/>
    <property type="match status" value="1"/>
</dbReference>
<evidence type="ECO:0000313" key="10">
    <source>
        <dbReference type="EMBL" id="SMP62219.1"/>
    </source>
</evidence>
<keyword evidence="7" id="KW-0456">Lyase</keyword>
<name>A0ABY1Q8U5_9BURK</name>
<dbReference type="SUPFAM" id="SSF143081">
    <property type="entry name" value="BB1717-like"/>
    <property type="match status" value="1"/>
</dbReference>
<evidence type="ECO:0000256" key="8">
    <source>
        <dbReference type="RuleBase" id="RU364100"/>
    </source>
</evidence>
<evidence type="ECO:0000256" key="5">
    <source>
        <dbReference type="ARBA" id="ARBA00023124"/>
    </source>
</evidence>
<dbReference type="EMBL" id="FXUL01000008">
    <property type="protein sequence ID" value="SMP62219.1"/>
    <property type="molecule type" value="Genomic_DNA"/>
</dbReference>
<evidence type="ECO:0000256" key="1">
    <source>
        <dbReference type="ARBA" id="ARBA00008136"/>
    </source>
</evidence>
<evidence type="ECO:0000256" key="3">
    <source>
        <dbReference type="ARBA" id="ARBA00022763"/>
    </source>
</evidence>
<keyword evidence="3" id="KW-0227">DNA damage</keyword>
<evidence type="ECO:0000256" key="4">
    <source>
        <dbReference type="ARBA" id="ARBA00022801"/>
    </source>
</evidence>
<evidence type="ECO:0000256" key="6">
    <source>
        <dbReference type="ARBA" id="ARBA00023125"/>
    </source>
</evidence>
<comment type="similarity">
    <text evidence="1 8">Belongs to the SOS response-associated peptidase family.</text>
</comment>
<accession>A0ABY1Q8U5</accession>
<evidence type="ECO:0000256" key="2">
    <source>
        <dbReference type="ARBA" id="ARBA00022670"/>
    </source>
</evidence>
<gene>
    <name evidence="10" type="ORF">SAMN06295970_10864</name>
</gene>
<evidence type="ECO:0000256" key="7">
    <source>
        <dbReference type="ARBA" id="ARBA00023239"/>
    </source>
</evidence>